<name>A0ABU7EAU3_9TELE</name>
<evidence type="ECO:0000256" key="1">
    <source>
        <dbReference type="SAM" id="MobiDB-lite"/>
    </source>
</evidence>
<organism evidence="2 3">
    <name type="scientific">Characodon lateralis</name>
    <dbReference type="NCBI Taxonomy" id="208331"/>
    <lineage>
        <taxon>Eukaryota</taxon>
        <taxon>Metazoa</taxon>
        <taxon>Chordata</taxon>
        <taxon>Craniata</taxon>
        <taxon>Vertebrata</taxon>
        <taxon>Euteleostomi</taxon>
        <taxon>Actinopterygii</taxon>
        <taxon>Neopterygii</taxon>
        <taxon>Teleostei</taxon>
        <taxon>Neoteleostei</taxon>
        <taxon>Acanthomorphata</taxon>
        <taxon>Ovalentaria</taxon>
        <taxon>Atherinomorphae</taxon>
        <taxon>Cyprinodontiformes</taxon>
        <taxon>Goodeidae</taxon>
        <taxon>Characodon</taxon>
    </lineage>
</organism>
<reference evidence="2 3" key="1">
    <citation type="submission" date="2021-06" db="EMBL/GenBank/DDBJ databases">
        <authorList>
            <person name="Palmer J.M."/>
        </authorList>
    </citation>
    <scope>NUCLEOTIDE SEQUENCE [LARGE SCALE GENOMIC DNA]</scope>
    <source>
        <strain evidence="2 3">CL_MEX2019</strain>
        <tissue evidence="2">Muscle</tissue>
    </source>
</reference>
<accession>A0ABU7EAU3</accession>
<keyword evidence="3" id="KW-1185">Reference proteome</keyword>
<evidence type="ECO:0000313" key="2">
    <source>
        <dbReference type="EMBL" id="MED6284408.1"/>
    </source>
</evidence>
<comment type="caution">
    <text evidence="2">The sequence shown here is derived from an EMBL/GenBank/DDBJ whole genome shotgun (WGS) entry which is preliminary data.</text>
</comment>
<sequence>MLLRGQRAQRAKKQERAGGRTPLREPPSIHPSAIRRERRTKRRRGAAGSRCSPFTSPKSHTGHGPNRTGYLRLGARRQRGREGERIAGAQPSRASSSPV</sequence>
<evidence type="ECO:0000313" key="3">
    <source>
        <dbReference type="Proteomes" id="UP001352852"/>
    </source>
</evidence>
<protein>
    <submittedName>
        <fullName evidence="2">Uncharacterized protein</fullName>
    </submittedName>
</protein>
<feature type="compositionally biased region" description="Basic residues" evidence="1">
    <location>
        <begin position="36"/>
        <end position="45"/>
    </location>
</feature>
<proteinExistence type="predicted"/>
<dbReference type="Proteomes" id="UP001352852">
    <property type="component" value="Unassembled WGS sequence"/>
</dbReference>
<dbReference type="EMBL" id="JAHUTJ010050871">
    <property type="protein sequence ID" value="MED6284408.1"/>
    <property type="molecule type" value="Genomic_DNA"/>
</dbReference>
<gene>
    <name evidence="2" type="ORF">CHARACLAT_018937</name>
</gene>
<feature type="region of interest" description="Disordered" evidence="1">
    <location>
        <begin position="1"/>
        <end position="99"/>
    </location>
</feature>